<dbReference type="PANTHER" id="PTHR43592:SF15">
    <property type="entry name" value="CAAX AMINO TERMINAL PROTEASE FAMILY PROTEIN"/>
    <property type="match status" value="1"/>
</dbReference>
<name>A0A6G7QQ46_STAAU</name>
<evidence type="ECO:0000313" key="3">
    <source>
        <dbReference type="EMBL" id="BBD49652.1"/>
    </source>
</evidence>
<dbReference type="Pfam" id="PF02517">
    <property type="entry name" value="Rce1-like"/>
    <property type="match status" value="1"/>
</dbReference>
<proteinExistence type="predicted"/>
<feature type="transmembrane region" description="Helical" evidence="1">
    <location>
        <begin position="48"/>
        <end position="66"/>
    </location>
</feature>
<keyword evidence="3" id="KW-0614">Plasmid</keyword>
<geneLocation type="plasmid" evidence="3">
    <name>pNTUH_3874</name>
</geneLocation>
<dbReference type="EMBL" id="LC377538">
    <property type="protein sequence ID" value="BBD49652.1"/>
    <property type="molecule type" value="Genomic_DNA"/>
</dbReference>
<evidence type="ECO:0000259" key="2">
    <source>
        <dbReference type="Pfam" id="PF02517"/>
    </source>
</evidence>
<dbReference type="GO" id="GO:0004175">
    <property type="term" value="F:endopeptidase activity"/>
    <property type="evidence" value="ECO:0007669"/>
    <property type="project" value="UniProtKB-ARBA"/>
</dbReference>
<keyword evidence="1" id="KW-0472">Membrane</keyword>
<accession>A0A6G7QQ46</accession>
<sequence length="271" mass="31168">MIGKIKSNIKEFNLQDVYIALKISSLVVLPFAIGIINEQASYYKGININYWLFGVILSTIVALLIYKSFYMPKGYKVKMDNKSFVIVLLGLIFLKSGGWLISWLNNFKEPQNQKIWESIWADSQDQLHYYVIDSVVVAPVIEEVLFRGILFFAVYMLIKELKKWKKWKFSDKTNQYITVILFILVSGLFFSSVHLSQSFLTSLPYLFAGVTFAIIFVITKNLLITITIHAISNLTSFIDITEIQTYKLLFALLIITLSVLIFSNIKEKAHS</sequence>
<feature type="transmembrane region" description="Helical" evidence="1">
    <location>
        <begin position="86"/>
        <end position="107"/>
    </location>
</feature>
<dbReference type="RefSeq" id="WP_031837614.1">
    <property type="nucleotide sequence ID" value="NZ_JAEADG010000042.1"/>
</dbReference>
<feature type="domain" description="CAAX prenyl protease 2/Lysostaphin resistance protein A-like" evidence="2">
    <location>
        <begin position="130"/>
        <end position="234"/>
    </location>
</feature>
<dbReference type="InterPro" id="IPR003675">
    <property type="entry name" value="Rce1/LyrA-like_dom"/>
</dbReference>
<feature type="transmembrane region" description="Helical" evidence="1">
    <location>
        <begin position="176"/>
        <end position="193"/>
    </location>
</feature>
<protein>
    <recommendedName>
        <fullName evidence="2">CAAX prenyl protease 2/Lysostaphin resistance protein A-like domain-containing protein</fullName>
    </recommendedName>
</protein>
<dbReference type="AlphaFoldDB" id="A0A6G7QQ46"/>
<evidence type="ECO:0000256" key="1">
    <source>
        <dbReference type="SAM" id="Phobius"/>
    </source>
</evidence>
<feature type="transmembrane region" description="Helical" evidence="1">
    <location>
        <begin position="12"/>
        <end position="36"/>
    </location>
</feature>
<feature type="transmembrane region" description="Helical" evidence="1">
    <location>
        <begin position="248"/>
        <end position="265"/>
    </location>
</feature>
<organism evidence="3">
    <name type="scientific">Staphylococcus aureus</name>
    <dbReference type="NCBI Taxonomy" id="1280"/>
    <lineage>
        <taxon>Bacteria</taxon>
        <taxon>Bacillati</taxon>
        <taxon>Bacillota</taxon>
        <taxon>Bacilli</taxon>
        <taxon>Bacillales</taxon>
        <taxon>Staphylococcaceae</taxon>
        <taxon>Staphylococcus</taxon>
    </lineage>
</organism>
<dbReference type="GO" id="GO:0080120">
    <property type="term" value="P:CAAX-box protein maturation"/>
    <property type="evidence" value="ECO:0007669"/>
    <property type="project" value="UniProtKB-ARBA"/>
</dbReference>
<keyword evidence="1" id="KW-0812">Transmembrane</keyword>
<reference evidence="3" key="1">
    <citation type="submission" date="2018-03" db="EMBL/GenBank/DDBJ databases">
        <title>Tn1546-ermB-carrying plasmid.</title>
        <authorList>
            <person name="Wan TW."/>
        </authorList>
    </citation>
    <scope>NUCLEOTIDE SEQUENCE</scope>
    <source>
        <strain evidence="3">NTUH_3874</strain>
        <plasmid evidence="3">pNTUH_3874</plasmid>
    </source>
</reference>
<feature type="transmembrane region" description="Helical" evidence="1">
    <location>
        <begin position="205"/>
        <end position="228"/>
    </location>
</feature>
<feature type="transmembrane region" description="Helical" evidence="1">
    <location>
        <begin position="127"/>
        <end position="155"/>
    </location>
</feature>
<keyword evidence="1" id="KW-1133">Transmembrane helix</keyword>
<dbReference type="PANTHER" id="PTHR43592">
    <property type="entry name" value="CAAX AMINO TERMINAL PROTEASE"/>
    <property type="match status" value="1"/>
</dbReference>